<feature type="transmembrane region" description="Helical" evidence="5">
    <location>
        <begin position="477"/>
        <end position="497"/>
    </location>
</feature>
<keyword evidence="3 5" id="KW-1133">Transmembrane helix</keyword>
<dbReference type="InterPro" id="IPR017500">
    <property type="entry name" value="Phage_infect_YhgE_N"/>
</dbReference>
<dbReference type="Gene3D" id="3.40.1710.10">
    <property type="entry name" value="abc type-2 transporter like domain"/>
    <property type="match status" value="1"/>
</dbReference>
<feature type="domain" description="ABC-2 type transporter transmembrane" evidence="6">
    <location>
        <begin position="24"/>
        <end position="180"/>
    </location>
</feature>
<feature type="transmembrane region" description="Helical" evidence="5">
    <location>
        <begin position="635"/>
        <end position="655"/>
    </location>
</feature>
<dbReference type="NCBIfam" id="TIGR03061">
    <property type="entry name" value="pip_yhgE_Nterm"/>
    <property type="match status" value="1"/>
</dbReference>
<dbReference type="InterPro" id="IPR013525">
    <property type="entry name" value="ABC2_TM"/>
</dbReference>
<protein>
    <submittedName>
        <fullName evidence="7">YhgE/Pip family protein</fullName>
    </submittedName>
</protein>
<comment type="caution">
    <text evidence="7">The sequence shown here is derived from an EMBL/GenBank/DDBJ whole genome shotgun (WGS) entry which is preliminary data.</text>
</comment>
<dbReference type="EMBL" id="JBHUCX010000008">
    <property type="protein sequence ID" value="MFD1673543.1"/>
    <property type="molecule type" value="Genomic_DNA"/>
</dbReference>
<dbReference type="PANTHER" id="PTHR43077">
    <property type="entry name" value="TRANSPORT PERMEASE YVFS-RELATED"/>
    <property type="match status" value="1"/>
</dbReference>
<evidence type="ECO:0000313" key="8">
    <source>
        <dbReference type="Proteomes" id="UP001597079"/>
    </source>
</evidence>
<evidence type="ECO:0000259" key="6">
    <source>
        <dbReference type="Pfam" id="PF12698"/>
    </source>
</evidence>
<dbReference type="Pfam" id="PF12698">
    <property type="entry name" value="ABC2_membrane_3"/>
    <property type="match status" value="2"/>
</dbReference>
<gene>
    <name evidence="7" type="ORF">ACFSB2_02295</name>
</gene>
<keyword evidence="2 5" id="KW-0812">Transmembrane</keyword>
<feature type="transmembrane region" description="Helical" evidence="5">
    <location>
        <begin position="518"/>
        <end position="540"/>
    </location>
</feature>
<dbReference type="NCBIfam" id="TIGR03057">
    <property type="entry name" value="xxxLxxG_by_4"/>
    <property type="match status" value="4"/>
</dbReference>
<keyword evidence="4 5" id="KW-0472">Membrane</keyword>
<dbReference type="InterPro" id="IPR023908">
    <property type="entry name" value="xxxLxxG_rpt"/>
</dbReference>
<evidence type="ECO:0000256" key="4">
    <source>
        <dbReference type="ARBA" id="ARBA00023136"/>
    </source>
</evidence>
<evidence type="ECO:0000256" key="3">
    <source>
        <dbReference type="ARBA" id="ARBA00022989"/>
    </source>
</evidence>
<evidence type="ECO:0000313" key="7">
    <source>
        <dbReference type="EMBL" id="MFD1673543.1"/>
    </source>
</evidence>
<name>A0ABW4JCA8_9BACL</name>
<dbReference type="RefSeq" id="WP_377940977.1">
    <property type="nucleotide sequence ID" value="NZ_JBHUCX010000008.1"/>
</dbReference>
<feature type="transmembrane region" description="Helical" evidence="5">
    <location>
        <begin position="577"/>
        <end position="603"/>
    </location>
</feature>
<dbReference type="PANTHER" id="PTHR43077:SF5">
    <property type="entry name" value="PHAGE INFECTION PROTEIN"/>
    <property type="match status" value="1"/>
</dbReference>
<dbReference type="Proteomes" id="UP001597079">
    <property type="component" value="Unassembled WGS sequence"/>
</dbReference>
<sequence>MSPFKDVGREFQFNFGHLKRLIPIIAIFFIPVLYAGIFLWAFWNPYGNLNRLPVAVVNQDQGATYDGKQIQAGQQLVNQLRKNNEFKWSFVSSNEAKTGLTDNRYDMVITIPKDFSDKAAHAATTLGAPQPKLVSVTNDRHNYIAGIIGRNAMISLQEQTAQQLAKTDTTQLVTGIQQLETGLHKAANGATQVASGAAKLTNQNHALVQGAAQLASGSNALLVHLQQAQSGATAVENGAAALNRGNQQLSRGLGQLSGAGKQLQASSSQLQTGAAKLKAGLLAGQTGTQQTASGANQLAEGLQAYLKAHPALAQDPQFQALVQASQKLATGSAQLAAGSGQLVQGASQLMSGESALQSGLVKFNQQLQTAQQGAAQMAKQTPQLVAGAQQLTTGLGQLQAGASSLQTGAGALSSGVHQYANGATQIASGASNLADQLQKNAKNMPSIHQKQVVSAISDPVGVNQQQAGNITNYGNGFMPYFLSLGLFVGALLMSIVIPFRDPSEKPSSGFAWFLSKALLVGLVGVVQSLLADAILLYGLGVHVNSIVPFVLFSMLTSVTFVSIIQFFVTTMANPGRFLAVIVMILQLTTSSGTYPVVLSPAFFQNISPYLPMTYTVAGFRYLGGGGKLAFFQSDIWHLFAYWVAFLALTLVYFLVRYHKQFKNDHPQTSTSAVAEA</sequence>
<evidence type="ECO:0000256" key="2">
    <source>
        <dbReference type="ARBA" id="ARBA00022692"/>
    </source>
</evidence>
<organism evidence="7 8">
    <name type="scientific">Alicyclobacillus fodiniaquatilis</name>
    <dbReference type="NCBI Taxonomy" id="1661150"/>
    <lineage>
        <taxon>Bacteria</taxon>
        <taxon>Bacillati</taxon>
        <taxon>Bacillota</taxon>
        <taxon>Bacilli</taxon>
        <taxon>Bacillales</taxon>
        <taxon>Alicyclobacillaceae</taxon>
        <taxon>Alicyclobacillus</taxon>
    </lineage>
</organism>
<comment type="subcellular location">
    <subcellularLocation>
        <location evidence="1">Membrane</location>
        <topology evidence="1">Multi-pass membrane protein</topology>
    </subcellularLocation>
</comment>
<evidence type="ECO:0000256" key="1">
    <source>
        <dbReference type="ARBA" id="ARBA00004141"/>
    </source>
</evidence>
<feature type="transmembrane region" description="Helical" evidence="5">
    <location>
        <begin position="21"/>
        <end position="43"/>
    </location>
</feature>
<dbReference type="InterPro" id="IPR017501">
    <property type="entry name" value="Phage_infect_YhgE_C"/>
</dbReference>
<reference evidence="8" key="1">
    <citation type="journal article" date="2019" name="Int. J. Syst. Evol. Microbiol.">
        <title>The Global Catalogue of Microorganisms (GCM) 10K type strain sequencing project: providing services to taxonomists for standard genome sequencing and annotation.</title>
        <authorList>
            <consortium name="The Broad Institute Genomics Platform"/>
            <consortium name="The Broad Institute Genome Sequencing Center for Infectious Disease"/>
            <person name="Wu L."/>
            <person name="Ma J."/>
        </authorList>
    </citation>
    <scope>NUCLEOTIDE SEQUENCE [LARGE SCALE GENOMIC DNA]</scope>
    <source>
        <strain evidence="8">CGMCC 1.12286</strain>
    </source>
</reference>
<dbReference type="NCBIfam" id="TIGR03062">
    <property type="entry name" value="pip_yhgE_Cterm"/>
    <property type="match status" value="1"/>
</dbReference>
<feature type="domain" description="ABC-2 type transporter transmembrane" evidence="6">
    <location>
        <begin position="420"/>
        <end position="654"/>
    </location>
</feature>
<feature type="transmembrane region" description="Helical" evidence="5">
    <location>
        <begin position="546"/>
        <end position="568"/>
    </location>
</feature>
<evidence type="ECO:0000256" key="5">
    <source>
        <dbReference type="SAM" id="Phobius"/>
    </source>
</evidence>
<keyword evidence="8" id="KW-1185">Reference proteome</keyword>
<dbReference type="InterPro" id="IPR051328">
    <property type="entry name" value="T7SS_ABC-Transporter"/>
</dbReference>
<proteinExistence type="predicted"/>
<accession>A0ABW4JCA8</accession>